<dbReference type="GO" id="GO:1990138">
    <property type="term" value="P:neuron projection extension"/>
    <property type="evidence" value="ECO:0007669"/>
    <property type="project" value="TreeGrafter"/>
</dbReference>
<name>A0A7L3ZE59_FREGA</name>
<dbReference type="FunFam" id="1.25.10.10:FF:000129">
    <property type="entry name" value="sperm-associated antigen 6 isoform X1"/>
    <property type="match status" value="1"/>
</dbReference>
<dbReference type="PANTHER" id="PTHR23314:SF0">
    <property type="entry name" value="SPERM-ASSOCIATED ANTIGEN 6"/>
    <property type="match status" value="1"/>
</dbReference>
<reference evidence="1 2" key="1">
    <citation type="submission" date="2019-09" db="EMBL/GenBank/DDBJ databases">
        <title>Bird 10,000 Genomes (B10K) Project - Family phase.</title>
        <authorList>
            <person name="Zhang G."/>
        </authorList>
    </citation>
    <scope>NUCLEOTIDE SEQUENCE [LARGE SCALE GENOMIC DNA]</scope>
    <source>
        <strain evidence="1">B10K-DU-006-09</strain>
        <tissue evidence="1">Muscle</tissue>
    </source>
</reference>
<dbReference type="InterPro" id="IPR016024">
    <property type="entry name" value="ARM-type_fold"/>
</dbReference>
<evidence type="ECO:0000313" key="2">
    <source>
        <dbReference type="Proteomes" id="UP000563060"/>
    </source>
</evidence>
<dbReference type="PANTHER" id="PTHR23314">
    <property type="entry name" value="SPERM-ASSOCIATED ANTIGEN 6 ARMADILLO REPEAT-CONTAINING"/>
    <property type="match status" value="1"/>
</dbReference>
<accession>A0A7L3ZE59</accession>
<evidence type="ECO:0000313" key="1">
    <source>
        <dbReference type="EMBL" id="NXW10968.1"/>
    </source>
</evidence>
<gene>
    <name evidence="1" type="primary">Spag6</name>
    <name evidence="1" type="ORF">FREGRA_R14515</name>
</gene>
<feature type="non-terminal residue" evidence="1">
    <location>
        <position position="394"/>
    </location>
</feature>
<sequence>RFYKKAAAFVLRAVGKHSPQLAQAIVQCGALEMLVICLEDFDPGVKEAASWALGYIARHNSELSQAVVDAGAVPLLVLCIQEPEIALKRIAASTLSDISKHSPELAQTVVDAGAIAHLAQMILNPDAKLKSQKPEAKLARLQVKSEELLAQDPPVLAILAALQRSCRKYLPRGKSQSTFHFRVTVISLSQLIVNAGGVAAVIDCIGSCRGTVRLPGIMMLGYVAAHSENLSMAVIVSKGIPPLCACLIEEHEDHIKAAAAWALGQVGRHTPEHARAVAVANVLPTLLAMYMDTRSSEDLQMKASIFTKKALKNILQKCTYLPALEPLLHDAPPNIMKHIVGQFSKVLPHDSKARRLFVTTGGLKKVQEIKAEPGSLLQEYINTINNCYPEEIVR</sequence>
<organism evidence="1 2">
    <name type="scientific">Fregetta grallaria</name>
    <name type="common">White-bellied storm-petrel</name>
    <name type="synonym">Procellaria grallaria</name>
    <dbReference type="NCBI Taxonomy" id="79628"/>
    <lineage>
        <taxon>Eukaryota</taxon>
        <taxon>Metazoa</taxon>
        <taxon>Chordata</taxon>
        <taxon>Craniata</taxon>
        <taxon>Vertebrata</taxon>
        <taxon>Euteleostomi</taxon>
        <taxon>Archelosauria</taxon>
        <taxon>Archosauria</taxon>
        <taxon>Dinosauria</taxon>
        <taxon>Saurischia</taxon>
        <taxon>Theropoda</taxon>
        <taxon>Coelurosauria</taxon>
        <taxon>Aves</taxon>
        <taxon>Neognathae</taxon>
        <taxon>Neoaves</taxon>
        <taxon>Aequornithes</taxon>
        <taxon>Procellariiformes</taxon>
        <taxon>Hydrobatidae</taxon>
        <taxon>Fregetta</taxon>
    </lineage>
</organism>
<dbReference type="GO" id="GO:0097228">
    <property type="term" value="C:sperm principal piece"/>
    <property type="evidence" value="ECO:0007669"/>
    <property type="project" value="TreeGrafter"/>
</dbReference>
<dbReference type="GO" id="GO:0015630">
    <property type="term" value="C:microtubule cytoskeleton"/>
    <property type="evidence" value="ECO:0007669"/>
    <property type="project" value="TreeGrafter"/>
</dbReference>
<dbReference type="GO" id="GO:0003351">
    <property type="term" value="P:epithelial cilium movement involved in extracellular fluid movement"/>
    <property type="evidence" value="ECO:0007669"/>
    <property type="project" value="TreeGrafter"/>
</dbReference>
<proteinExistence type="predicted"/>
<dbReference type="GO" id="GO:0007288">
    <property type="term" value="P:sperm axoneme assembly"/>
    <property type="evidence" value="ECO:0007669"/>
    <property type="project" value="TreeGrafter"/>
</dbReference>
<dbReference type="GO" id="GO:0005576">
    <property type="term" value="C:extracellular region"/>
    <property type="evidence" value="ECO:0007669"/>
    <property type="project" value="GOC"/>
</dbReference>
<dbReference type="SUPFAM" id="SSF48371">
    <property type="entry name" value="ARM repeat"/>
    <property type="match status" value="1"/>
</dbReference>
<dbReference type="GO" id="GO:0046847">
    <property type="term" value="P:filopodium assembly"/>
    <property type="evidence" value="ECO:0007669"/>
    <property type="project" value="TreeGrafter"/>
</dbReference>
<dbReference type="GO" id="GO:0005930">
    <property type="term" value="C:axoneme"/>
    <property type="evidence" value="ECO:0007669"/>
    <property type="project" value="TreeGrafter"/>
</dbReference>
<protein>
    <submittedName>
        <fullName evidence="1">SPAG6 protein</fullName>
    </submittedName>
</protein>
<dbReference type="InterPro" id="IPR000225">
    <property type="entry name" value="Armadillo"/>
</dbReference>
<dbReference type="Pfam" id="PF00514">
    <property type="entry name" value="Arm"/>
    <property type="match status" value="2"/>
</dbReference>
<dbReference type="Gene3D" id="1.25.10.10">
    <property type="entry name" value="Leucine-rich Repeat Variant"/>
    <property type="match status" value="2"/>
</dbReference>
<comment type="caution">
    <text evidence="1">The sequence shown here is derived from an EMBL/GenBank/DDBJ whole genome shotgun (WGS) entry which is preliminary data.</text>
</comment>
<dbReference type="GO" id="GO:0008017">
    <property type="term" value="F:microtubule binding"/>
    <property type="evidence" value="ECO:0007669"/>
    <property type="project" value="TreeGrafter"/>
</dbReference>
<feature type="non-terminal residue" evidence="1">
    <location>
        <position position="1"/>
    </location>
</feature>
<dbReference type="InterPro" id="IPR011989">
    <property type="entry name" value="ARM-like"/>
</dbReference>
<dbReference type="Proteomes" id="UP000563060">
    <property type="component" value="Unassembled WGS sequence"/>
</dbReference>
<dbReference type="EMBL" id="VZZT01004464">
    <property type="protein sequence ID" value="NXW10968.1"/>
    <property type="molecule type" value="Genomic_DNA"/>
</dbReference>
<dbReference type="GO" id="GO:0001669">
    <property type="term" value="C:acrosomal vesicle"/>
    <property type="evidence" value="ECO:0007669"/>
    <property type="project" value="TreeGrafter"/>
</dbReference>
<dbReference type="SMART" id="SM00185">
    <property type="entry name" value="ARM"/>
    <property type="match status" value="4"/>
</dbReference>
<keyword evidence="2" id="KW-1185">Reference proteome</keyword>
<dbReference type="AlphaFoldDB" id="A0A7L3ZE59"/>